<dbReference type="OrthoDB" id="9769888at2"/>
<dbReference type="EMBL" id="VIGB01000003">
    <property type="protein sequence ID" value="TQF01540.1"/>
    <property type="molecule type" value="Genomic_DNA"/>
</dbReference>
<evidence type="ECO:0000313" key="6">
    <source>
        <dbReference type="EMBL" id="TQF01540.1"/>
    </source>
</evidence>
<keyword evidence="4" id="KW-0045">Antibiotic biosynthesis</keyword>
<evidence type="ECO:0000256" key="4">
    <source>
        <dbReference type="ARBA" id="ARBA00023194"/>
    </source>
</evidence>
<name>A0A540VXQ3_9ACTN</name>
<evidence type="ECO:0000256" key="3">
    <source>
        <dbReference type="ARBA" id="ARBA00023004"/>
    </source>
</evidence>
<dbReference type="InterPro" id="IPR003819">
    <property type="entry name" value="TauD/TfdA-like"/>
</dbReference>
<dbReference type="GO" id="GO:0017000">
    <property type="term" value="P:antibiotic biosynthetic process"/>
    <property type="evidence" value="ECO:0007669"/>
    <property type="project" value="UniProtKB-KW"/>
</dbReference>
<feature type="domain" description="TauD/TfdA-like" evidence="5">
    <location>
        <begin position="32"/>
        <end position="316"/>
    </location>
</feature>
<comment type="caution">
    <text evidence="6">The sequence shown here is derived from an EMBL/GenBank/DDBJ whole genome shotgun (WGS) entry which is preliminary data.</text>
</comment>
<dbReference type="Pfam" id="PF02668">
    <property type="entry name" value="TauD"/>
    <property type="match status" value="1"/>
</dbReference>
<dbReference type="Gene3D" id="3.60.130.10">
    <property type="entry name" value="Clavaminate synthase-like"/>
    <property type="match status" value="1"/>
</dbReference>
<evidence type="ECO:0000259" key="5">
    <source>
        <dbReference type="Pfam" id="PF02668"/>
    </source>
</evidence>
<evidence type="ECO:0000256" key="1">
    <source>
        <dbReference type="ARBA" id="ARBA00001954"/>
    </source>
</evidence>
<keyword evidence="6" id="KW-0223">Dioxygenase</keyword>
<dbReference type="GO" id="GO:0051213">
    <property type="term" value="F:dioxygenase activity"/>
    <property type="evidence" value="ECO:0007669"/>
    <property type="project" value="UniProtKB-KW"/>
</dbReference>
<evidence type="ECO:0000313" key="7">
    <source>
        <dbReference type="Proteomes" id="UP000319103"/>
    </source>
</evidence>
<keyword evidence="3" id="KW-0408">Iron</keyword>
<proteinExistence type="predicted"/>
<dbReference type="InterPro" id="IPR050411">
    <property type="entry name" value="AlphaKG_dependent_hydroxylases"/>
</dbReference>
<dbReference type="AlphaFoldDB" id="A0A540VXQ3"/>
<comment type="cofactor">
    <cofactor evidence="1">
        <name>Fe(2+)</name>
        <dbReference type="ChEBI" id="CHEBI:29033"/>
    </cofactor>
</comment>
<dbReference type="SUPFAM" id="SSF51197">
    <property type="entry name" value="Clavaminate synthase-like"/>
    <property type="match status" value="1"/>
</dbReference>
<sequence>MLRTEGSTLGGVPADVHDNGHTAALVYDLATVEDPLAWVTAHREPLRAALRSSGFVLLRGAAGDVGAFHEVVSAVGGDLLEYTERSTPRSAVSGNIYTSTEYPADQAIPMHNENSYASRWPELLFFSCQTPPATGGATPIADSRSVLAQLPADLRARFADGVVYTRAYRDGLGLSWEEAFQTADRGAVEQYCTRHGIEFEWAEDGLRTRHRRPATAQAAHTGEEVWFNQANLFHVSSLEPEVREALLGVYSEAELPRNAYFADGGSIPDEALRTIASAYDRVALALPYRQGDVLMIDNMLMAHGREPYTGDRRILVAMS</sequence>
<evidence type="ECO:0000256" key="2">
    <source>
        <dbReference type="ARBA" id="ARBA00023002"/>
    </source>
</evidence>
<dbReference type="PANTHER" id="PTHR10696">
    <property type="entry name" value="GAMMA-BUTYROBETAINE HYDROXYLASE-RELATED"/>
    <property type="match status" value="1"/>
</dbReference>
<reference evidence="6 7" key="1">
    <citation type="submission" date="2019-06" db="EMBL/GenBank/DDBJ databases">
        <title>Description of Kitasatospora acidophila sp. nov. isolated from pine grove soil, and reclassification of Streptomyces novaecaesareae to Kitasatospora novaeceasareae comb. nov.</title>
        <authorList>
            <person name="Kim M.J."/>
        </authorList>
    </citation>
    <scope>NUCLEOTIDE SEQUENCE [LARGE SCALE GENOMIC DNA]</scope>
    <source>
        <strain evidence="6 7">MMS16-CNU292</strain>
    </source>
</reference>
<dbReference type="PANTHER" id="PTHR10696:SF56">
    <property type="entry name" value="TAUD_TFDA-LIKE DOMAIN-CONTAINING PROTEIN"/>
    <property type="match status" value="1"/>
</dbReference>
<gene>
    <name evidence="6" type="ORF">E6W39_03890</name>
</gene>
<protein>
    <submittedName>
        <fullName evidence="6">TauD/TfdA family dioxygenase</fullName>
    </submittedName>
</protein>
<dbReference type="Proteomes" id="UP000319103">
    <property type="component" value="Unassembled WGS sequence"/>
</dbReference>
<keyword evidence="2" id="KW-0560">Oxidoreductase</keyword>
<dbReference type="RefSeq" id="WP_141632270.1">
    <property type="nucleotide sequence ID" value="NZ_VIGB01000003.1"/>
</dbReference>
<accession>A0A540VXQ3</accession>
<dbReference type="InterPro" id="IPR042098">
    <property type="entry name" value="TauD-like_sf"/>
</dbReference>
<organism evidence="6 7">
    <name type="scientific">Kitasatospora acidiphila</name>
    <dbReference type="NCBI Taxonomy" id="2567942"/>
    <lineage>
        <taxon>Bacteria</taxon>
        <taxon>Bacillati</taxon>
        <taxon>Actinomycetota</taxon>
        <taxon>Actinomycetes</taxon>
        <taxon>Kitasatosporales</taxon>
        <taxon>Streptomycetaceae</taxon>
        <taxon>Kitasatospora</taxon>
    </lineage>
</organism>
<keyword evidence="7" id="KW-1185">Reference proteome</keyword>